<organism evidence="1 2">
    <name type="scientific">Streptomyces polychromogenes</name>
    <dbReference type="NCBI Taxonomy" id="67342"/>
    <lineage>
        <taxon>Bacteria</taxon>
        <taxon>Bacillati</taxon>
        <taxon>Actinomycetota</taxon>
        <taxon>Actinomycetes</taxon>
        <taxon>Kitasatosporales</taxon>
        <taxon>Streptomycetaceae</taxon>
        <taxon>Streptomyces</taxon>
    </lineage>
</organism>
<evidence type="ECO:0000313" key="1">
    <source>
        <dbReference type="EMBL" id="GAA0270896.1"/>
    </source>
</evidence>
<dbReference type="Proteomes" id="UP001501867">
    <property type="component" value="Unassembled WGS sequence"/>
</dbReference>
<protein>
    <submittedName>
        <fullName evidence="1">Uncharacterized protein</fullName>
    </submittedName>
</protein>
<name>A0ABP3ERG3_9ACTN</name>
<dbReference type="EMBL" id="BAAABV010000005">
    <property type="protein sequence ID" value="GAA0270896.1"/>
    <property type="molecule type" value="Genomic_DNA"/>
</dbReference>
<accession>A0ABP3ERG3</accession>
<dbReference type="RefSeq" id="WP_344151742.1">
    <property type="nucleotide sequence ID" value="NZ_BAAABV010000005.1"/>
</dbReference>
<sequence>MGDEFNAPAPDTAATLAYAFCRDFGYAEEDTAGEYLQRVLTEAGIEAASGAHPGSGCS</sequence>
<gene>
    <name evidence="1" type="ORF">GCM10010302_05550</name>
</gene>
<proteinExistence type="predicted"/>
<comment type="caution">
    <text evidence="1">The sequence shown here is derived from an EMBL/GenBank/DDBJ whole genome shotgun (WGS) entry which is preliminary data.</text>
</comment>
<reference evidence="2" key="1">
    <citation type="journal article" date="2019" name="Int. J. Syst. Evol. Microbiol.">
        <title>The Global Catalogue of Microorganisms (GCM) 10K type strain sequencing project: providing services to taxonomists for standard genome sequencing and annotation.</title>
        <authorList>
            <consortium name="The Broad Institute Genomics Platform"/>
            <consortium name="The Broad Institute Genome Sequencing Center for Infectious Disease"/>
            <person name="Wu L."/>
            <person name="Ma J."/>
        </authorList>
    </citation>
    <scope>NUCLEOTIDE SEQUENCE [LARGE SCALE GENOMIC DNA]</scope>
    <source>
        <strain evidence="2">JCM 4505</strain>
    </source>
</reference>
<keyword evidence="2" id="KW-1185">Reference proteome</keyword>
<evidence type="ECO:0000313" key="2">
    <source>
        <dbReference type="Proteomes" id="UP001501867"/>
    </source>
</evidence>